<dbReference type="AlphaFoldDB" id="C7NTK0"/>
<keyword evidence="4 5" id="KW-0472">Membrane</keyword>
<dbReference type="SUPFAM" id="SSF103481">
    <property type="entry name" value="Multidrug resistance efflux transporter EmrE"/>
    <property type="match status" value="2"/>
</dbReference>
<evidence type="ECO:0000256" key="5">
    <source>
        <dbReference type="SAM" id="Phobius"/>
    </source>
</evidence>
<comment type="subcellular location">
    <subcellularLocation>
        <location evidence="1">Membrane</location>
        <topology evidence="1">Multi-pass membrane protein</topology>
    </subcellularLocation>
</comment>
<dbReference type="InterPro" id="IPR037185">
    <property type="entry name" value="EmrE-like"/>
</dbReference>
<dbReference type="Pfam" id="PF00892">
    <property type="entry name" value="EamA"/>
    <property type="match status" value="2"/>
</dbReference>
<dbReference type="PANTHER" id="PTHR32322">
    <property type="entry name" value="INNER MEMBRANE TRANSPORTER"/>
    <property type="match status" value="1"/>
</dbReference>
<keyword evidence="3 5" id="KW-1133">Transmembrane helix</keyword>
<feature type="transmembrane region" description="Helical" evidence="5">
    <location>
        <begin position="255"/>
        <end position="272"/>
    </location>
</feature>
<feature type="transmembrane region" description="Helical" evidence="5">
    <location>
        <begin position="193"/>
        <end position="210"/>
    </location>
</feature>
<dbReference type="InterPro" id="IPR000620">
    <property type="entry name" value="EamA_dom"/>
</dbReference>
<evidence type="ECO:0000256" key="2">
    <source>
        <dbReference type="ARBA" id="ARBA00022692"/>
    </source>
</evidence>
<feature type="transmembrane region" description="Helical" evidence="5">
    <location>
        <begin position="100"/>
        <end position="120"/>
    </location>
</feature>
<reference evidence="7 8" key="1">
    <citation type="journal article" date="2009" name="Stand. Genomic Sci.">
        <title>Complete genome sequence of Halorhabdus utahensis type strain (AX-2).</title>
        <authorList>
            <person name="Anderson I."/>
            <person name="Tindall B.J."/>
            <person name="Pomrenke H."/>
            <person name="Goker M."/>
            <person name="Lapidus A."/>
            <person name="Nolan M."/>
            <person name="Copeland A."/>
            <person name="Glavina Del Rio T."/>
            <person name="Chen F."/>
            <person name="Tice H."/>
            <person name="Cheng J.F."/>
            <person name="Lucas S."/>
            <person name="Chertkov O."/>
            <person name="Bruce D."/>
            <person name="Brettin T."/>
            <person name="Detter J.C."/>
            <person name="Han C."/>
            <person name="Goodwin L."/>
            <person name="Land M."/>
            <person name="Hauser L."/>
            <person name="Chang Y.J."/>
            <person name="Jeffries C.D."/>
            <person name="Pitluck S."/>
            <person name="Pati A."/>
            <person name="Mavromatis K."/>
            <person name="Ivanova N."/>
            <person name="Ovchinnikova G."/>
            <person name="Chen A."/>
            <person name="Palaniappan K."/>
            <person name="Chain P."/>
            <person name="Rohde M."/>
            <person name="Bristow J."/>
            <person name="Eisen J.A."/>
            <person name="Markowitz V."/>
            <person name="Hugenholtz P."/>
            <person name="Kyrpides N.C."/>
            <person name="Klenk H.P."/>
        </authorList>
    </citation>
    <scope>NUCLEOTIDE SEQUENCE [LARGE SCALE GENOMIC DNA]</scope>
    <source>
        <strain evidence="8">DSM 12940 / JCM 11049 / AX-2</strain>
    </source>
</reference>
<keyword evidence="2 5" id="KW-0812">Transmembrane</keyword>
<dbReference type="PANTHER" id="PTHR32322:SF2">
    <property type="entry name" value="EAMA DOMAIN-CONTAINING PROTEIN"/>
    <property type="match status" value="1"/>
</dbReference>
<feature type="domain" description="EamA" evidence="6">
    <location>
        <begin position="159"/>
        <end position="294"/>
    </location>
</feature>
<evidence type="ECO:0000256" key="3">
    <source>
        <dbReference type="ARBA" id="ARBA00022989"/>
    </source>
</evidence>
<feature type="domain" description="EamA" evidence="6">
    <location>
        <begin position="17"/>
        <end position="145"/>
    </location>
</feature>
<evidence type="ECO:0000259" key="6">
    <source>
        <dbReference type="Pfam" id="PF00892"/>
    </source>
</evidence>
<accession>C7NTK0</accession>
<dbReference type="HOGENOM" id="CLU_033863_5_1_2"/>
<name>C7NTK0_HALUD</name>
<evidence type="ECO:0000256" key="4">
    <source>
        <dbReference type="ARBA" id="ARBA00023136"/>
    </source>
</evidence>
<feature type="transmembrane region" description="Helical" evidence="5">
    <location>
        <begin position="127"/>
        <end position="146"/>
    </location>
</feature>
<dbReference type="eggNOG" id="arCOG00271">
    <property type="taxonomic scope" value="Archaea"/>
</dbReference>
<dbReference type="KEGG" id="hut:Huta_2022"/>
<feature type="transmembrane region" description="Helical" evidence="5">
    <location>
        <begin position="278"/>
        <end position="294"/>
    </location>
</feature>
<protein>
    <recommendedName>
        <fullName evidence="6">EamA domain-containing protein</fullName>
    </recommendedName>
</protein>
<dbReference type="GeneID" id="8384316"/>
<dbReference type="Proteomes" id="UP000002071">
    <property type="component" value="Chromosome"/>
</dbReference>
<feature type="transmembrane region" description="Helical" evidence="5">
    <location>
        <begin position="158"/>
        <end position="181"/>
    </location>
</feature>
<feature type="transmembrane region" description="Helical" evidence="5">
    <location>
        <begin position="73"/>
        <end position="94"/>
    </location>
</feature>
<proteinExistence type="predicted"/>
<feature type="transmembrane region" description="Helical" evidence="5">
    <location>
        <begin position="37"/>
        <end position="61"/>
    </location>
</feature>
<dbReference type="GO" id="GO:0016020">
    <property type="term" value="C:membrane"/>
    <property type="evidence" value="ECO:0007669"/>
    <property type="project" value="UniProtKB-SubCell"/>
</dbReference>
<evidence type="ECO:0000256" key="1">
    <source>
        <dbReference type="ARBA" id="ARBA00004141"/>
    </source>
</evidence>
<sequence>MPQDRTPTVRYRNATAFLALGAIWGSAFVAIKAGLSAFPPVLFAALRYDVAGVIVLGYAAVVTDPLPESRRDLAAIIVGSTLLIAGYHALLFVGELETTSATAAVIVSLSPVLTAGFARLALPGDRLSVAGVAGLALGFAGVVVIAQPDPARLLSSDVIGPLLVFGAACAFALGSVLTRWLDAELSIEAMEGWSMVGGAVLMHVLSLALGESPAAVEWTPTALLSLGYLSLVASALGFLLYFALLDRLGPVEINLVSYVAPVFAALTGFLLLGERIDVATASGFVVILVGFVLLKRDAIRETYVGWLAEAQP</sequence>
<evidence type="ECO:0000313" key="7">
    <source>
        <dbReference type="EMBL" id="ACV12190.1"/>
    </source>
</evidence>
<dbReference type="STRING" id="519442.Huta_2022"/>
<feature type="transmembrane region" description="Helical" evidence="5">
    <location>
        <begin position="222"/>
        <end position="243"/>
    </location>
</feature>
<keyword evidence="8" id="KW-1185">Reference proteome</keyword>
<dbReference type="RefSeq" id="WP_015789761.1">
    <property type="nucleotide sequence ID" value="NC_013158.1"/>
</dbReference>
<dbReference type="InterPro" id="IPR050638">
    <property type="entry name" value="AA-Vitamin_Transporters"/>
</dbReference>
<dbReference type="EMBL" id="CP001687">
    <property type="protein sequence ID" value="ACV12190.1"/>
    <property type="molecule type" value="Genomic_DNA"/>
</dbReference>
<gene>
    <name evidence="7" type="ordered locus">Huta_2022</name>
</gene>
<feature type="transmembrane region" description="Helical" evidence="5">
    <location>
        <begin position="12"/>
        <end position="31"/>
    </location>
</feature>
<evidence type="ECO:0000313" key="8">
    <source>
        <dbReference type="Proteomes" id="UP000002071"/>
    </source>
</evidence>
<organism evidence="7 8">
    <name type="scientific">Halorhabdus utahensis (strain DSM 12940 / JCM 11049 / AX-2)</name>
    <dbReference type="NCBI Taxonomy" id="519442"/>
    <lineage>
        <taxon>Archaea</taxon>
        <taxon>Methanobacteriati</taxon>
        <taxon>Methanobacteriota</taxon>
        <taxon>Stenosarchaea group</taxon>
        <taxon>Halobacteria</taxon>
        <taxon>Halobacteriales</taxon>
        <taxon>Haloarculaceae</taxon>
        <taxon>Halorhabdus</taxon>
    </lineage>
</organism>